<sequence length="68" mass="7899">MQPVDEDDKELNITIEVLKHEIPNQLPLGGNITIICKTKWMSSEMMWTFNDKNVSEQEGYVSFSLLLR</sequence>
<dbReference type="Proteomes" id="UP001162156">
    <property type="component" value="Unassembled WGS sequence"/>
</dbReference>
<dbReference type="AlphaFoldDB" id="A0AAV8Y4P2"/>
<evidence type="ECO:0000313" key="1">
    <source>
        <dbReference type="EMBL" id="KAJ8945607.1"/>
    </source>
</evidence>
<name>A0AAV8Y4P2_9CUCU</name>
<keyword evidence="2" id="KW-1185">Reference proteome</keyword>
<protein>
    <submittedName>
        <fullName evidence="1">Uncharacterized protein</fullName>
    </submittedName>
</protein>
<comment type="caution">
    <text evidence="1">The sequence shown here is derived from an EMBL/GenBank/DDBJ whole genome shotgun (WGS) entry which is preliminary data.</text>
</comment>
<reference evidence="1" key="1">
    <citation type="journal article" date="2023" name="Insect Mol. Biol.">
        <title>Genome sequencing provides insights into the evolution of gene families encoding plant cell wall-degrading enzymes in longhorned beetles.</title>
        <authorList>
            <person name="Shin N.R."/>
            <person name="Okamura Y."/>
            <person name="Kirsch R."/>
            <person name="Pauchet Y."/>
        </authorList>
    </citation>
    <scope>NUCLEOTIDE SEQUENCE</scope>
    <source>
        <strain evidence="1">RBIC_L_NR</strain>
    </source>
</reference>
<organism evidence="1 2">
    <name type="scientific">Rhamnusium bicolor</name>
    <dbReference type="NCBI Taxonomy" id="1586634"/>
    <lineage>
        <taxon>Eukaryota</taxon>
        <taxon>Metazoa</taxon>
        <taxon>Ecdysozoa</taxon>
        <taxon>Arthropoda</taxon>
        <taxon>Hexapoda</taxon>
        <taxon>Insecta</taxon>
        <taxon>Pterygota</taxon>
        <taxon>Neoptera</taxon>
        <taxon>Endopterygota</taxon>
        <taxon>Coleoptera</taxon>
        <taxon>Polyphaga</taxon>
        <taxon>Cucujiformia</taxon>
        <taxon>Chrysomeloidea</taxon>
        <taxon>Cerambycidae</taxon>
        <taxon>Lepturinae</taxon>
        <taxon>Rhagiini</taxon>
        <taxon>Rhamnusium</taxon>
    </lineage>
</organism>
<dbReference type="EMBL" id="JANEYF010002501">
    <property type="protein sequence ID" value="KAJ8945607.1"/>
    <property type="molecule type" value="Genomic_DNA"/>
</dbReference>
<proteinExistence type="predicted"/>
<accession>A0AAV8Y4P2</accession>
<gene>
    <name evidence="1" type="ORF">NQ314_009134</name>
</gene>
<evidence type="ECO:0000313" key="2">
    <source>
        <dbReference type="Proteomes" id="UP001162156"/>
    </source>
</evidence>